<dbReference type="EMBL" id="CAJEWN010001196">
    <property type="protein sequence ID" value="CAD2195290.1"/>
    <property type="molecule type" value="Genomic_DNA"/>
</dbReference>
<proteinExistence type="predicted"/>
<accession>A0A6V7X7H9</accession>
<dbReference type="GO" id="GO:0030496">
    <property type="term" value="C:midbody"/>
    <property type="evidence" value="ECO:0007669"/>
    <property type="project" value="TreeGrafter"/>
</dbReference>
<dbReference type="PANTHER" id="PTHR13142:SF1">
    <property type="entry name" value="INNER CENTROMERE PROTEIN"/>
    <property type="match status" value="1"/>
</dbReference>
<feature type="region of interest" description="Disordered" evidence="3">
    <location>
        <begin position="353"/>
        <end position="399"/>
    </location>
</feature>
<dbReference type="GO" id="GO:0000281">
    <property type="term" value="P:mitotic cytokinesis"/>
    <property type="evidence" value="ECO:0007669"/>
    <property type="project" value="TreeGrafter"/>
</dbReference>
<reference evidence="4 5" key="1">
    <citation type="submission" date="2020-08" db="EMBL/GenBank/DDBJ databases">
        <authorList>
            <person name="Koutsovoulos G."/>
            <person name="Danchin GJ E."/>
        </authorList>
    </citation>
    <scope>NUCLEOTIDE SEQUENCE [LARGE SCALE GENOMIC DNA]</scope>
</reference>
<dbReference type="GO" id="GO:0000776">
    <property type="term" value="C:kinetochore"/>
    <property type="evidence" value="ECO:0007669"/>
    <property type="project" value="TreeGrafter"/>
</dbReference>
<dbReference type="GO" id="GO:0051310">
    <property type="term" value="P:metaphase chromosome alignment"/>
    <property type="evidence" value="ECO:0007669"/>
    <property type="project" value="TreeGrafter"/>
</dbReference>
<dbReference type="OrthoDB" id="6123at2759"/>
<feature type="compositionally biased region" description="Acidic residues" evidence="3">
    <location>
        <begin position="190"/>
        <end position="231"/>
    </location>
</feature>
<evidence type="ECO:0000256" key="2">
    <source>
        <dbReference type="ARBA" id="ARBA00022490"/>
    </source>
</evidence>
<dbReference type="Proteomes" id="UP000580250">
    <property type="component" value="Unassembled WGS sequence"/>
</dbReference>
<sequence>MPAIRKSKKVKTTSKQYETRSFSKKRSKTIEIIEDDVDTKKIEDLKLVASFINWSNYEKMLGRIFYDKVGKILEQKVDEFQKIKTELKTFIRENYDNQKALQTPKRAKPATALLEQISKFKQLNFDSDDEYLEDTTLLDQPEQLKENEEEQKEKEPPTDPTVEGHIFEEEHPVEEEMQEQPPQGHMEGEPPNEPEPSVEQEKEVLEEEMEEEPPQEQMEEEPPNEPEPSVEQEDRSILFVPETPFASRVPINAQSGGVSSTPATPCSPKPKKLKMLGTPKEIVGSMRKLAITNELVKSAQQAIQMPPILRLTPNAVATPKKIQSKFPTKIPVKTPVAIDKTLQKVHKLKQIDEKADQAKRAREDLLREKADRAKREREERAKRVEQNNKKKEEARLERENNVRKHLEAVKEFQNKELQNNFASPNMPVRILQPLSVQSKSTNKTPIMKNIPASKVKSKEAHQEQNCVDNKSTQTSIPHLISEEECPLQIKTTTTSVLIVQESYLEEKENAKIVEDENLGSNFQEGCVNEESMNELEQISVYDMTKEKIFLPSTETNYIVDDLSSGDETDNDEQPRKIVPKWALKENILERTQKIHHLITKDQIEHHFGKIRQPTIQDLFGGYCKDYPPRRASSALWNSPMSDPTPGIGLYQSKFATATNVKVHPKKR</sequence>
<dbReference type="GO" id="GO:0051257">
    <property type="term" value="P:meiotic spindle midzone assembly"/>
    <property type="evidence" value="ECO:0007669"/>
    <property type="project" value="TreeGrafter"/>
</dbReference>
<dbReference type="AlphaFoldDB" id="A0A6V7X7H9"/>
<comment type="caution">
    <text evidence="4">The sequence shown here is derived from an EMBL/GenBank/DDBJ whole genome shotgun (WGS) entry which is preliminary data.</text>
</comment>
<dbReference type="GO" id="GO:0032133">
    <property type="term" value="C:chromosome passenger complex"/>
    <property type="evidence" value="ECO:0007669"/>
    <property type="project" value="TreeGrafter"/>
</dbReference>
<keyword evidence="2" id="KW-0963">Cytoplasm</keyword>
<feature type="region of interest" description="Disordered" evidence="3">
    <location>
        <begin position="137"/>
        <end position="277"/>
    </location>
</feature>
<protein>
    <submittedName>
        <fullName evidence="4">Uncharacterized protein</fullName>
    </submittedName>
</protein>
<dbReference type="PANTHER" id="PTHR13142">
    <property type="entry name" value="INNER CENTROMERE PROTEIN"/>
    <property type="match status" value="1"/>
</dbReference>
<evidence type="ECO:0000256" key="1">
    <source>
        <dbReference type="ARBA" id="ARBA00004496"/>
    </source>
</evidence>
<gene>
    <name evidence="4" type="ORF">MENT_LOCUS48363</name>
</gene>
<evidence type="ECO:0000256" key="3">
    <source>
        <dbReference type="SAM" id="MobiDB-lite"/>
    </source>
</evidence>
<dbReference type="GO" id="GO:0005634">
    <property type="term" value="C:nucleus"/>
    <property type="evidence" value="ECO:0007669"/>
    <property type="project" value="TreeGrafter"/>
</dbReference>
<dbReference type="GO" id="GO:1990385">
    <property type="term" value="C:meiotic spindle midzone"/>
    <property type="evidence" value="ECO:0007669"/>
    <property type="project" value="TreeGrafter"/>
</dbReference>
<feature type="compositionally biased region" description="Basic and acidic residues" evidence="3">
    <location>
        <begin position="142"/>
        <end position="157"/>
    </location>
</feature>
<evidence type="ECO:0000313" key="5">
    <source>
        <dbReference type="Proteomes" id="UP000580250"/>
    </source>
</evidence>
<dbReference type="GO" id="GO:0005737">
    <property type="term" value="C:cytoplasm"/>
    <property type="evidence" value="ECO:0007669"/>
    <property type="project" value="UniProtKB-SubCell"/>
</dbReference>
<comment type="subcellular location">
    <subcellularLocation>
        <location evidence="1">Cytoplasm</location>
    </subcellularLocation>
</comment>
<evidence type="ECO:0000313" key="4">
    <source>
        <dbReference type="EMBL" id="CAD2195290.1"/>
    </source>
</evidence>
<organism evidence="4 5">
    <name type="scientific">Meloidogyne enterolobii</name>
    <name type="common">Root-knot nematode worm</name>
    <name type="synonym">Meloidogyne mayaguensis</name>
    <dbReference type="NCBI Taxonomy" id="390850"/>
    <lineage>
        <taxon>Eukaryota</taxon>
        <taxon>Metazoa</taxon>
        <taxon>Ecdysozoa</taxon>
        <taxon>Nematoda</taxon>
        <taxon>Chromadorea</taxon>
        <taxon>Rhabditida</taxon>
        <taxon>Tylenchina</taxon>
        <taxon>Tylenchomorpha</taxon>
        <taxon>Tylenchoidea</taxon>
        <taxon>Meloidogynidae</taxon>
        <taxon>Meloidogyninae</taxon>
        <taxon>Meloidogyne</taxon>
    </lineage>
</organism>
<feature type="compositionally biased region" description="Polar residues" evidence="3">
    <location>
        <begin position="252"/>
        <end position="264"/>
    </location>
</feature>
<name>A0A6V7X7H9_MELEN</name>